<dbReference type="GeneID" id="74943552"/>
<dbReference type="GO" id="GO:0015658">
    <property type="term" value="F:branched-chain amino acid transmembrane transporter activity"/>
    <property type="evidence" value="ECO:0007669"/>
    <property type="project" value="InterPro"/>
</dbReference>
<dbReference type="CDD" id="cd06581">
    <property type="entry name" value="TM_PBP1_LivM_like"/>
    <property type="match status" value="1"/>
</dbReference>
<gene>
    <name evidence="7" type="ORF">N0B31_13980</name>
</gene>
<feature type="transmembrane region" description="Helical" evidence="6">
    <location>
        <begin position="98"/>
        <end position="126"/>
    </location>
</feature>
<feature type="transmembrane region" description="Helical" evidence="6">
    <location>
        <begin position="15"/>
        <end position="33"/>
    </location>
</feature>
<keyword evidence="5 6" id="KW-0472">Membrane</keyword>
<dbReference type="InterPro" id="IPR043428">
    <property type="entry name" value="LivM-like"/>
</dbReference>
<keyword evidence="8" id="KW-1185">Reference proteome</keyword>
<evidence type="ECO:0000256" key="4">
    <source>
        <dbReference type="ARBA" id="ARBA00022989"/>
    </source>
</evidence>
<accession>A0A9E7R076</accession>
<keyword evidence="2" id="KW-1003">Cell membrane</keyword>
<evidence type="ECO:0000313" key="8">
    <source>
        <dbReference type="Proteomes" id="UP001057580"/>
    </source>
</evidence>
<name>A0A9E7R076_9EURY</name>
<evidence type="ECO:0000256" key="2">
    <source>
        <dbReference type="ARBA" id="ARBA00022475"/>
    </source>
</evidence>
<keyword evidence="3 6" id="KW-0812">Transmembrane</keyword>
<evidence type="ECO:0000256" key="1">
    <source>
        <dbReference type="ARBA" id="ARBA00004651"/>
    </source>
</evidence>
<evidence type="ECO:0000256" key="6">
    <source>
        <dbReference type="SAM" id="Phobius"/>
    </source>
</evidence>
<dbReference type="EMBL" id="CP104003">
    <property type="protein sequence ID" value="UWM53246.1"/>
    <property type="molecule type" value="Genomic_DNA"/>
</dbReference>
<proteinExistence type="predicted"/>
<feature type="transmembrane region" description="Helical" evidence="6">
    <location>
        <begin position="66"/>
        <end position="86"/>
    </location>
</feature>
<feature type="transmembrane region" description="Helical" evidence="6">
    <location>
        <begin position="132"/>
        <end position="149"/>
    </location>
</feature>
<feature type="transmembrane region" description="Helical" evidence="6">
    <location>
        <begin position="332"/>
        <end position="353"/>
    </location>
</feature>
<reference evidence="7" key="1">
    <citation type="submission" date="2022-09" db="EMBL/GenBank/DDBJ databases">
        <title>Diverse halophilic archaea isolated from saline environments.</title>
        <authorList>
            <person name="Cui H.-L."/>
        </authorList>
    </citation>
    <scope>NUCLEOTIDE SEQUENCE</scope>
    <source>
        <strain evidence="7">ZS-35-S2</strain>
    </source>
</reference>
<evidence type="ECO:0000313" key="7">
    <source>
        <dbReference type="EMBL" id="UWM53246.1"/>
    </source>
</evidence>
<dbReference type="Pfam" id="PF02653">
    <property type="entry name" value="BPD_transp_2"/>
    <property type="match status" value="1"/>
</dbReference>
<dbReference type="RefSeq" id="WP_260592240.1">
    <property type="nucleotide sequence ID" value="NZ_CP104003.1"/>
</dbReference>
<evidence type="ECO:0000256" key="3">
    <source>
        <dbReference type="ARBA" id="ARBA00022692"/>
    </source>
</evidence>
<feature type="transmembrane region" description="Helical" evidence="6">
    <location>
        <begin position="203"/>
        <end position="222"/>
    </location>
</feature>
<dbReference type="PANTHER" id="PTHR30482:SF17">
    <property type="entry name" value="ABC TRANSPORTER ATP-BINDING PROTEIN"/>
    <property type="match status" value="1"/>
</dbReference>
<protein>
    <submittedName>
        <fullName evidence="7">Branched-chain amino acid ABC transporter permease</fullName>
    </submittedName>
</protein>
<feature type="transmembrane region" description="Helical" evidence="6">
    <location>
        <begin position="292"/>
        <end position="312"/>
    </location>
</feature>
<feature type="transmembrane region" description="Helical" evidence="6">
    <location>
        <begin position="258"/>
        <end position="280"/>
    </location>
</feature>
<dbReference type="KEGG" id="ssai:N0B31_13980"/>
<keyword evidence="4 6" id="KW-1133">Transmembrane helix</keyword>
<sequence length="380" mass="40351">MSVGARERLLEGGRTNVVLAVLAVLAIVAPFVIGSFQTALLAEILMLAVFATAFNLLYGYTGLLSFGHAMFVATAAYVVAKVFRMVGPELGLGAFGGLEVLATLVVAILLGTLFTTLLAVGIGYLSVQLTEIYFAMITLSFSMAIYVIFNQDILQQLAEAAGLSGLAGLVETNGSDGLTISFNALGEIDLFGFTFQLVDITNFIAVYFVSLILFVLTMYAMWRVVNSPFGMTCKAIRENPGRAEALGIDVTRHSWKTFILSGGFSGVAGSMIAVIQSGALPNLAYWSFSAEPVIMTVIGGPTYFIGPVLGAFTFRYLRWTIDALGFGANWQFLFGTLLLVVVLFAQGGVAGALTRVRDRILGGGGEDSVPEADPTVESSD</sequence>
<comment type="subcellular location">
    <subcellularLocation>
        <location evidence="1">Cell membrane</location>
        <topology evidence="1">Multi-pass membrane protein</topology>
    </subcellularLocation>
</comment>
<dbReference type="PANTHER" id="PTHR30482">
    <property type="entry name" value="HIGH-AFFINITY BRANCHED-CHAIN AMINO ACID TRANSPORT SYSTEM PERMEASE"/>
    <property type="match status" value="1"/>
</dbReference>
<dbReference type="InterPro" id="IPR001851">
    <property type="entry name" value="ABC_transp_permease"/>
</dbReference>
<dbReference type="Proteomes" id="UP001057580">
    <property type="component" value="Chromosome"/>
</dbReference>
<evidence type="ECO:0000256" key="5">
    <source>
        <dbReference type="ARBA" id="ARBA00023136"/>
    </source>
</evidence>
<dbReference type="AlphaFoldDB" id="A0A9E7R076"/>
<feature type="transmembrane region" description="Helical" evidence="6">
    <location>
        <begin position="40"/>
        <end position="60"/>
    </location>
</feature>
<dbReference type="GO" id="GO:0005886">
    <property type="term" value="C:plasma membrane"/>
    <property type="evidence" value="ECO:0007669"/>
    <property type="project" value="UniProtKB-SubCell"/>
</dbReference>
<organism evidence="7 8">
    <name type="scientific">Salinirubellus salinus</name>
    <dbReference type="NCBI Taxonomy" id="1364945"/>
    <lineage>
        <taxon>Archaea</taxon>
        <taxon>Methanobacteriati</taxon>
        <taxon>Methanobacteriota</taxon>
        <taxon>Stenosarchaea group</taxon>
        <taxon>Halobacteria</taxon>
        <taxon>Halobacteriales</taxon>
        <taxon>Natronomonadaceae</taxon>
        <taxon>Salinirubellus</taxon>
    </lineage>
</organism>